<dbReference type="CDD" id="cd07385">
    <property type="entry name" value="MPP_YkuE_C"/>
    <property type="match status" value="1"/>
</dbReference>
<dbReference type="Gene3D" id="3.60.21.10">
    <property type="match status" value="1"/>
</dbReference>
<keyword evidence="3" id="KW-0812">Transmembrane</keyword>
<keyword evidence="1" id="KW-0479">Metal-binding</keyword>
<evidence type="ECO:0000313" key="6">
    <source>
        <dbReference type="Proteomes" id="UP000001625"/>
    </source>
</evidence>
<dbReference type="GO" id="GO:0008758">
    <property type="term" value="F:UDP-2,3-diacylglucosamine hydrolase activity"/>
    <property type="evidence" value="ECO:0007669"/>
    <property type="project" value="TreeGrafter"/>
</dbReference>
<keyword evidence="6" id="KW-1185">Reference proteome</keyword>
<dbReference type="GO" id="GO:0016020">
    <property type="term" value="C:membrane"/>
    <property type="evidence" value="ECO:0007669"/>
    <property type="project" value="GOC"/>
</dbReference>
<gene>
    <name evidence="5" type="ordered locus">Slit_2161</name>
</gene>
<dbReference type="InterPro" id="IPR029052">
    <property type="entry name" value="Metallo-depent_PP-like"/>
</dbReference>
<dbReference type="Pfam" id="PF00149">
    <property type="entry name" value="Metallophos"/>
    <property type="match status" value="1"/>
</dbReference>
<dbReference type="PANTHER" id="PTHR31302">
    <property type="entry name" value="TRANSMEMBRANE PROTEIN WITH METALLOPHOSPHOESTERASE DOMAIN-RELATED"/>
    <property type="match status" value="1"/>
</dbReference>
<dbReference type="KEGG" id="slt:Slit_2161"/>
<dbReference type="eggNOG" id="COG1408">
    <property type="taxonomic scope" value="Bacteria"/>
</dbReference>
<dbReference type="HOGENOM" id="CLU_025443_0_1_4"/>
<keyword evidence="3" id="KW-0472">Membrane</keyword>
<dbReference type="SUPFAM" id="SSF56300">
    <property type="entry name" value="Metallo-dependent phosphatases"/>
    <property type="match status" value="1"/>
</dbReference>
<dbReference type="InterPro" id="IPR004843">
    <property type="entry name" value="Calcineurin-like_PHP"/>
</dbReference>
<protein>
    <submittedName>
        <fullName evidence="5">Metallophosphoesterase</fullName>
    </submittedName>
</protein>
<evidence type="ECO:0000256" key="1">
    <source>
        <dbReference type="ARBA" id="ARBA00022723"/>
    </source>
</evidence>
<feature type="transmembrane region" description="Helical" evidence="3">
    <location>
        <begin position="66"/>
        <end position="88"/>
    </location>
</feature>
<dbReference type="Proteomes" id="UP000001625">
    <property type="component" value="Chromosome"/>
</dbReference>
<proteinExistence type="predicted"/>
<evidence type="ECO:0000256" key="2">
    <source>
        <dbReference type="ARBA" id="ARBA00022801"/>
    </source>
</evidence>
<dbReference type="EMBL" id="CP001965">
    <property type="protein sequence ID" value="ADE12389.1"/>
    <property type="molecule type" value="Genomic_DNA"/>
</dbReference>
<organism evidence="5 6">
    <name type="scientific">Sideroxydans lithotrophicus (strain ES-1)</name>
    <dbReference type="NCBI Taxonomy" id="580332"/>
    <lineage>
        <taxon>Bacteria</taxon>
        <taxon>Pseudomonadati</taxon>
        <taxon>Pseudomonadota</taxon>
        <taxon>Betaproteobacteria</taxon>
        <taxon>Nitrosomonadales</taxon>
        <taxon>Gallionellaceae</taxon>
        <taxon>Sideroxydans</taxon>
    </lineage>
</organism>
<dbReference type="GO" id="GO:0046872">
    <property type="term" value="F:metal ion binding"/>
    <property type="evidence" value="ECO:0007669"/>
    <property type="project" value="UniProtKB-KW"/>
</dbReference>
<evidence type="ECO:0000313" key="5">
    <source>
        <dbReference type="EMBL" id="ADE12389.1"/>
    </source>
</evidence>
<feature type="transmembrane region" description="Helical" evidence="3">
    <location>
        <begin position="31"/>
        <end position="54"/>
    </location>
</feature>
<dbReference type="InterPro" id="IPR051158">
    <property type="entry name" value="Metallophosphoesterase_sf"/>
</dbReference>
<feature type="domain" description="Calcineurin-like phosphoesterase" evidence="4">
    <location>
        <begin position="149"/>
        <end position="309"/>
    </location>
</feature>
<dbReference type="AlphaFoldDB" id="D5CUK2"/>
<keyword evidence="3" id="KW-1133">Transmembrane helix</keyword>
<evidence type="ECO:0000256" key="3">
    <source>
        <dbReference type="SAM" id="Phobius"/>
    </source>
</evidence>
<keyword evidence="2" id="KW-0378">Hydrolase</keyword>
<dbReference type="PANTHER" id="PTHR31302:SF31">
    <property type="entry name" value="PHOSPHODIESTERASE YAEI"/>
    <property type="match status" value="1"/>
</dbReference>
<dbReference type="RefSeq" id="WP_013030287.1">
    <property type="nucleotide sequence ID" value="NC_013959.1"/>
</dbReference>
<accession>D5CUK2</accession>
<dbReference type="GO" id="GO:0009245">
    <property type="term" value="P:lipid A biosynthetic process"/>
    <property type="evidence" value="ECO:0007669"/>
    <property type="project" value="TreeGrafter"/>
</dbReference>
<reference evidence="5 6" key="1">
    <citation type="submission" date="2010-03" db="EMBL/GenBank/DDBJ databases">
        <title>Complete sequence of Sideroxydans lithotrophicus ES-1.</title>
        <authorList>
            <consortium name="US DOE Joint Genome Institute"/>
            <person name="Lucas S."/>
            <person name="Copeland A."/>
            <person name="Lapidus A."/>
            <person name="Cheng J.-F."/>
            <person name="Bruce D."/>
            <person name="Goodwin L."/>
            <person name="Pitluck S."/>
            <person name="Munk A.C."/>
            <person name="Detter J.C."/>
            <person name="Han C."/>
            <person name="Tapia R."/>
            <person name="Larimer F."/>
            <person name="Land M."/>
            <person name="Hauser L."/>
            <person name="Kyrpides N."/>
            <person name="Ivanova N."/>
            <person name="Emerson D."/>
            <person name="Woyke T."/>
        </authorList>
    </citation>
    <scope>NUCLEOTIDE SEQUENCE [LARGE SCALE GENOMIC DNA]</scope>
    <source>
        <strain evidence="5 6">ES-1</strain>
    </source>
</reference>
<sequence>MLIFLSVALFIYASMHLYAFGKVWLAFPPHSFGFALTLTLAGILLTSSPLIVWFLERQSWHRATVVTAWVSYTWMGFLFLFICIGLLFDLAHALARLFDLKWPLNDIVSLRTKGLLALALLGYGFIEAQLLQVEKFDIATPKLAAGHITIAQISDLHLGIMQGDGAIDRIVDKLRELKPDIVVATGDIVDGQGDDFEGMSSHFRAYTPPLGAYAVIGNHETYAGLKDSLRFLRNSGFTVLRGGSVRTGGIVLTGIDDPSVMSSGQQARPDTKPALASTTPDDFIVLLKHQPEVDNYTPFDLQLSGHIHGGQIFPFVYLTQLTYHVHTGLTELANGQRLYVSRGAGTWGPPIRLFAPPEITLITIASTNK</sequence>
<evidence type="ECO:0000259" key="4">
    <source>
        <dbReference type="Pfam" id="PF00149"/>
    </source>
</evidence>
<name>D5CUK2_SIDLE</name>